<comment type="caution">
    <text evidence="2">The sequence shown here is derived from an EMBL/GenBank/DDBJ whole genome shotgun (WGS) entry which is preliminary data.</text>
</comment>
<dbReference type="Proteomes" id="UP000320235">
    <property type="component" value="Unassembled WGS sequence"/>
</dbReference>
<name>A0A543F174_9MICO</name>
<keyword evidence="3" id="KW-1185">Reference proteome</keyword>
<protein>
    <recommendedName>
        <fullName evidence="1">RAMA domain-containing protein</fullName>
    </recommendedName>
</protein>
<evidence type="ECO:0000313" key="2">
    <source>
        <dbReference type="EMBL" id="TQM27561.1"/>
    </source>
</evidence>
<proteinExistence type="predicted"/>
<evidence type="ECO:0000313" key="3">
    <source>
        <dbReference type="Proteomes" id="UP000320235"/>
    </source>
</evidence>
<evidence type="ECO:0000259" key="1">
    <source>
        <dbReference type="Pfam" id="PF18755"/>
    </source>
</evidence>
<sequence>MLTVGGRRHDGGMSSAAVLATVQIPSSANAPIVADFTEHAIRVAYVAREEILRLAEAEWSSPGIYVLLVDDGSRQIYVGQSTKLRDRLAVHRRSNAQVPAWTRAVLIKRDTSHGFSSADIGYLEGRLAAELDAIPGLTVVKGKVDEDTTLSAPAMMPLDAIMPSIFAAIRLTGLRMDRLDDVPAQSAPTTTFTRTAIPGTVADLLAEGLLQAGSELYCTRHGLEGRGTIAPDGNILVNGAGYSNPSRAAAAAFDGTSSGGFGGWEMWRVGSLSGPSLSSLRAQLPTRSED</sequence>
<reference evidence="2 3" key="1">
    <citation type="submission" date="2019-06" db="EMBL/GenBank/DDBJ databases">
        <title>Sequencing the genomes of 1000 actinobacteria strains.</title>
        <authorList>
            <person name="Klenk H.-P."/>
        </authorList>
    </citation>
    <scope>NUCLEOTIDE SEQUENCE [LARGE SCALE GENOMIC DNA]</scope>
    <source>
        <strain evidence="2 3">DSM 105492</strain>
    </source>
</reference>
<feature type="domain" description="RAMA" evidence="1">
    <location>
        <begin position="185"/>
        <end position="287"/>
    </location>
</feature>
<dbReference type="InterPro" id="IPR040843">
    <property type="entry name" value="RAMA"/>
</dbReference>
<accession>A0A543F174</accession>
<gene>
    <name evidence="2" type="ORF">FB391_1584</name>
</gene>
<dbReference type="Pfam" id="PF18755">
    <property type="entry name" value="RAMA"/>
    <property type="match status" value="1"/>
</dbReference>
<organism evidence="2 3">
    <name type="scientific">Microbacterium kyungheense</name>
    <dbReference type="NCBI Taxonomy" id="1263636"/>
    <lineage>
        <taxon>Bacteria</taxon>
        <taxon>Bacillati</taxon>
        <taxon>Actinomycetota</taxon>
        <taxon>Actinomycetes</taxon>
        <taxon>Micrococcales</taxon>
        <taxon>Microbacteriaceae</taxon>
        <taxon>Microbacterium</taxon>
    </lineage>
</organism>
<dbReference type="EMBL" id="VFPE01000002">
    <property type="protein sequence ID" value="TQM27561.1"/>
    <property type="molecule type" value="Genomic_DNA"/>
</dbReference>
<dbReference type="AlphaFoldDB" id="A0A543F174"/>